<keyword evidence="3 12" id="KW-0963">Cytoplasm</keyword>
<comment type="cofactor">
    <cofactor evidence="12">
        <name>Fe(2+)</name>
        <dbReference type="ChEBI" id="CHEBI:29033"/>
    </cofactor>
    <cofactor evidence="12">
        <name>Ni(2+)</name>
        <dbReference type="ChEBI" id="CHEBI:49786"/>
    </cofactor>
    <text evidence="12">Binds either 1 Fe or Ni cation per monomer. Iron-binding promotes an acireductone dioxygenase reaction producing 2-keto-4-methylthiobutyrate, while nickel-binding promotes an acireductone dioxygenase reaction producing 3-(methylsulfanyl)propanoate.</text>
</comment>
<dbReference type="KEGG" id="cvn:111110831"/>
<dbReference type="AlphaFoldDB" id="A0A8B8BIH9"/>
<dbReference type="GeneID" id="111110831"/>
<comment type="subcellular location">
    <subcellularLocation>
        <location evidence="2">Cell membrane</location>
        <topology evidence="2">Peripheral membrane protein</topology>
        <orientation evidence="2">Cytoplasmic side</orientation>
    </subcellularLocation>
    <subcellularLocation>
        <location evidence="12">Cytoplasm</location>
    </subcellularLocation>
    <subcellularLocation>
        <location evidence="12">Nucleus</location>
    </subcellularLocation>
</comment>
<evidence type="ECO:0000256" key="12">
    <source>
        <dbReference type="HAMAP-Rule" id="MF_03154"/>
    </source>
</evidence>
<evidence type="ECO:0000313" key="15">
    <source>
        <dbReference type="RefSeq" id="XP_022303170.1"/>
    </source>
</evidence>
<keyword evidence="9 12" id="KW-0408">Iron</keyword>
<dbReference type="GO" id="GO:0019509">
    <property type="term" value="P:L-methionine salvage from methylthioadenosine"/>
    <property type="evidence" value="ECO:0007669"/>
    <property type="project" value="UniProtKB-UniRule"/>
</dbReference>
<evidence type="ECO:0000256" key="7">
    <source>
        <dbReference type="ARBA" id="ARBA00022964"/>
    </source>
</evidence>
<evidence type="ECO:0000256" key="13">
    <source>
        <dbReference type="SAM" id="MobiDB-lite"/>
    </source>
</evidence>
<feature type="binding site" evidence="12">
    <location>
        <position position="90"/>
    </location>
    <ligand>
        <name>Ni(2+)</name>
        <dbReference type="ChEBI" id="CHEBI:49786"/>
        <note>for nickel-dependent acireductone dioxygenase activity</note>
    </ligand>
</feature>
<dbReference type="UniPathway" id="UPA00904">
    <property type="reaction ID" value="UER00878"/>
</dbReference>
<protein>
    <recommendedName>
        <fullName evidence="12">Acireductone dioxygenase</fullName>
    </recommendedName>
    <alternativeName>
        <fullName evidence="12">Acireductone dioxygenase (Fe(2+)-requiring)</fullName>
        <shortName evidence="12">ARD'</shortName>
        <shortName evidence="12">Fe-ARD</shortName>
        <ecNumber evidence="12">1.13.11.54</ecNumber>
    </alternativeName>
    <alternativeName>
        <fullName evidence="12">Acireductone dioxygenase (Ni(2+)-requiring)</fullName>
        <shortName evidence="12">ARD</shortName>
        <shortName evidence="12">Ni-ARD</shortName>
        <ecNumber evidence="12">1.13.11.53</ecNumber>
    </alternativeName>
</protein>
<evidence type="ECO:0000256" key="11">
    <source>
        <dbReference type="ARBA" id="ARBA00023242"/>
    </source>
</evidence>
<keyword evidence="4 12" id="KW-0533">Nickel</keyword>
<comment type="function">
    <text evidence="12">Catalyzes 2 different reactions between oxygen and the acireductone 1,2-dihydroxy-3-keto-5-methylthiopentene (DHK-MTPene) depending upon the metal bound in the active site. Fe-containing acireductone dioxygenase (Fe-ARD) produces formate and 2-keto-4-methylthiobutyrate (KMTB), the alpha-ketoacid precursor of methionine in the methionine recycle pathway. Ni-containing acireductone dioxygenase (Ni-ARD) produces methylthiopropionate, carbon monoxide and formate, and does not lie on the methionine recycle pathway.</text>
</comment>
<evidence type="ECO:0000256" key="8">
    <source>
        <dbReference type="ARBA" id="ARBA00023002"/>
    </source>
</evidence>
<keyword evidence="10 12" id="KW-0486">Methionine biosynthesis</keyword>
<gene>
    <name evidence="15" type="primary">LOC111110831</name>
</gene>
<comment type="pathway">
    <text evidence="12">Amino-acid biosynthesis; L-methionine biosynthesis via salvage pathway; L-methionine from S-methyl-5-thio-alpha-D-ribose 1-phosphate: step 5/6.</text>
</comment>
<comment type="catalytic activity">
    <reaction evidence="12">
        <text>1,2-dihydroxy-5-(methylsulfanyl)pent-1-en-3-one + O2 = 3-(methylsulfanyl)propanoate + CO + formate + 2 H(+)</text>
        <dbReference type="Rhea" id="RHEA:14161"/>
        <dbReference type="ChEBI" id="CHEBI:15378"/>
        <dbReference type="ChEBI" id="CHEBI:15379"/>
        <dbReference type="ChEBI" id="CHEBI:15740"/>
        <dbReference type="ChEBI" id="CHEBI:17245"/>
        <dbReference type="ChEBI" id="CHEBI:49016"/>
        <dbReference type="ChEBI" id="CHEBI:49252"/>
        <dbReference type="EC" id="1.13.11.53"/>
    </reaction>
</comment>
<dbReference type="GO" id="GO:0005634">
    <property type="term" value="C:nucleus"/>
    <property type="evidence" value="ECO:0007669"/>
    <property type="project" value="UniProtKB-SubCell"/>
</dbReference>
<evidence type="ECO:0000313" key="14">
    <source>
        <dbReference type="Proteomes" id="UP000694844"/>
    </source>
</evidence>
<evidence type="ECO:0000256" key="1">
    <source>
        <dbReference type="ARBA" id="ARBA00000428"/>
    </source>
</evidence>
<keyword evidence="6 12" id="KW-0479">Metal-binding</keyword>
<name>A0A8B8BIH9_CRAVI</name>
<dbReference type="InterPro" id="IPR011051">
    <property type="entry name" value="RmlC_Cupin_sf"/>
</dbReference>
<evidence type="ECO:0000256" key="5">
    <source>
        <dbReference type="ARBA" id="ARBA00022605"/>
    </source>
</evidence>
<accession>A0A8B8BIH9</accession>
<dbReference type="InterPro" id="IPR004313">
    <property type="entry name" value="ARD"/>
</dbReference>
<dbReference type="FunFam" id="2.60.120.10:FF:000031">
    <property type="entry name" value="1,2-dihydroxy-3-keto-5-methylthiopentene dioxygenase"/>
    <property type="match status" value="1"/>
</dbReference>
<dbReference type="EC" id="1.13.11.53" evidence="12"/>
<evidence type="ECO:0000256" key="3">
    <source>
        <dbReference type="ARBA" id="ARBA00022490"/>
    </source>
</evidence>
<comment type="similarity">
    <text evidence="12">Belongs to the acireductone dioxygenase (ARD) family.</text>
</comment>
<dbReference type="SUPFAM" id="SSF51182">
    <property type="entry name" value="RmlC-like cupins"/>
    <property type="match status" value="1"/>
</dbReference>
<evidence type="ECO:0000256" key="4">
    <source>
        <dbReference type="ARBA" id="ARBA00022596"/>
    </source>
</evidence>
<feature type="binding site" evidence="12">
    <location>
        <position position="94"/>
    </location>
    <ligand>
        <name>Ni(2+)</name>
        <dbReference type="ChEBI" id="CHEBI:49786"/>
        <note>for nickel-dependent acireductone dioxygenase activity</note>
    </ligand>
</feature>
<organism evidence="14 15">
    <name type="scientific">Crassostrea virginica</name>
    <name type="common">Eastern oyster</name>
    <dbReference type="NCBI Taxonomy" id="6565"/>
    <lineage>
        <taxon>Eukaryota</taxon>
        <taxon>Metazoa</taxon>
        <taxon>Spiralia</taxon>
        <taxon>Lophotrochozoa</taxon>
        <taxon>Mollusca</taxon>
        <taxon>Bivalvia</taxon>
        <taxon>Autobranchia</taxon>
        <taxon>Pteriomorphia</taxon>
        <taxon>Ostreida</taxon>
        <taxon>Ostreoidea</taxon>
        <taxon>Ostreidae</taxon>
        <taxon>Crassostrea</taxon>
    </lineage>
</organism>
<proteinExistence type="inferred from homology"/>
<keyword evidence="7 12" id="KW-0223">Dioxygenase</keyword>
<keyword evidence="8 12" id="KW-0560">Oxidoreductase</keyword>
<dbReference type="InterPro" id="IPR014710">
    <property type="entry name" value="RmlC-like_jellyroll"/>
</dbReference>
<feature type="binding site" evidence="12">
    <location>
        <position position="94"/>
    </location>
    <ligand>
        <name>Fe(2+)</name>
        <dbReference type="ChEBI" id="CHEBI:29033"/>
        <note>for iron-dependent acireductone dioxygenase activity</note>
    </ligand>
</feature>
<dbReference type="RefSeq" id="XP_022303170.1">
    <property type="nucleotide sequence ID" value="XM_022447462.1"/>
</dbReference>
<dbReference type="Pfam" id="PF03079">
    <property type="entry name" value="ARD"/>
    <property type="match status" value="1"/>
</dbReference>
<dbReference type="GO" id="GO:0010309">
    <property type="term" value="F:acireductone dioxygenase [iron(II)-requiring] activity"/>
    <property type="evidence" value="ECO:0007669"/>
    <property type="project" value="UniProtKB-UniRule"/>
</dbReference>
<dbReference type="GO" id="GO:0005506">
    <property type="term" value="F:iron ion binding"/>
    <property type="evidence" value="ECO:0007669"/>
    <property type="project" value="UniProtKB-UniRule"/>
</dbReference>
<dbReference type="InterPro" id="IPR027496">
    <property type="entry name" value="ARD_euk"/>
</dbReference>
<dbReference type="PANTHER" id="PTHR23418">
    <property type="entry name" value="ACIREDUCTONE DIOXYGENASE"/>
    <property type="match status" value="1"/>
</dbReference>
<feature type="binding site" evidence="12">
    <location>
        <position position="133"/>
    </location>
    <ligand>
        <name>Ni(2+)</name>
        <dbReference type="ChEBI" id="CHEBI:49786"/>
        <note>for nickel-dependent acireductone dioxygenase activity</note>
    </ligand>
</feature>
<reference evidence="15" key="1">
    <citation type="submission" date="2025-08" db="UniProtKB">
        <authorList>
            <consortium name="RefSeq"/>
        </authorList>
    </citation>
    <scope>IDENTIFICATION</scope>
    <source>
        <tissue evidence="15">Whole sample</tissue>
    </source>
</reference>
<dbReference type="GO" id="GO:0010308">
    <property type="term" value="F:acireductone dioxygenase (Ni2+-requiring) activity"/>
    <property type="evidence" value="ECO:0007669"/>
    <property type="project" value="UniProtKB-UniRule"/>
</dbReference>
<feature type="binding site" evidence="12">
    <location>
        <position position="88"/>
    </location>
    <ligand>
        <name>Fe(2+)</name>
        <dbReference type="ChEBI" id="CHEBI:29033"/>
        <note>for iron-dependent acireductone dioxygenase activity</note>
    </ligand>
</feature>
<dbReference type="GO" id="GO:0005886">
    <property type="term" value="C:plasma membrane"/>
    <property type="evidence" value="ECO:0007669"/>
    <property type="project" value="UniProtKB-SubCell"/>
</dbReference>
<evidence type="ECO:0000256" key="2">
    <source>
        <dbReference type="ARBA" id="ARBA00004413"/>
    </source>
</evidence>
<keyword evidence="14" id="KW-1185">Reference proteome</keyword>
<dbReference type="PANTHER" id="PTHR23418:SF0">
    <property type="entry name" value="ACIREDUCTONE DIOXYGENASE"/>
    <property type="match status" value="1"/>
</dbReference>
<feature type="binding site" evidence="12">
    <location>
        <position position="90"/>
    </location>
    <ligand>
        <name>Fe(2+)</name>
        <dbReference type="ChEBI" id="CHEBI:29033"/>
        <note>for iron-dependent acireductone dioxygenase activity</note>
    </ligand>
</feature>
<dbReference type="Gene3D" id="2.60.120.10">
    <property type="entry name" value="Jelly Rolls"/>
    <property type="match status" value="1"/>
</dbReference>
<feature type="region of interest" description="Disordered" evidence="13">
    <location>
        <begin position="1"/>
        <end position="22"/>
    </location>
</feature>
<dbReference type="GO" id="GO:0016151">
    <property type="term" value="F:nickel cation binding"/>
    <property type="evidence" value="ECO:0007669"/>
    <property type="project" value="UniProtKB-UniRule"/>
</dbReference>
<dbReference type="HAMAP" id="MF_03154">
    <property type="entry name" value="Salvage_MtnD_euk"/>
    <property type="match status" value="1"/>
</dbReference>
<sequence length="179" mass="21182">MVRAWFMDDSAEDQRKPHMTDPPQFVSLEDLKKLGVLYFEISSDPAKAEKEVNKLRKDRGYSYQDMITCSRDKLPNYEEKLKTFFEEHLHTDEEIRYVTEGSGYFDVRDKADRWIRIEVVPNDLIILPAGIYHRFTLDEQNYIQAHRFFVGEPVWTPHNRPADEMDARKSYLQSFPVSG</sequence>
<keyword evidence="5 12" id="KW-0028">Amino-acid biosynthesis</keyword>
<dbReference type="Proteomes" id="UP000694844">
    <property type="component" value="Chromosome 9"/>
</dbReference>
<comment type="catalytic activity">
    <reaction evidence="1 12">
        <text>1,2-dihydroxy-5-(methylsulfanyl)pent-1-en-3-one + O2 = 4-methylsulfanyl-2-oxobutanoate + formate + 2 H(+)</text>
        <dbReference type="Rhea" id="RHEA:24504"/>
        <dbReference type="ChEBI" id="CHEBI:15378"/>
        <dbReference type="ChEBI" id="CHEBI:15379"/>
        <dbReference type="ChEBI" id="CHEBI:15740"/>
        <dbReference type="ChEBI" id="CHEBI:16723"/>
        <dbReference type="ChEBI" id="CHEBI:49252"/>
        <dbReference type="EC" id="1.13.11.54"/>
    </reaction>
</comment>
<feature type="binding site" evidence="12">
    <location>
        <position position="133"/>
    </location>
    <ligand>
        <name>Fe(2+)</name>
        <dbReference type="ChEBI" id="CHEBI:29033"/>
        <note>for iron-dependent acireductone dioxygenase activity</note>
    </ligand>
</feature>
<evidence type="ECO:0000256" key="10">
    <source>
        <dbReference type="ARBA" id="ARBA00023167"/>
    </source>
</evidence>
<feature type="binding site" evidence="12">
    <location>
        <position position="88"/>
    </location>
    <ligand>
        <name>Ni(2+)</name>
        <dbReference type="ChEBI" id="CHEBI:49786"/>
        <note>for nickel-dependent acireductone dioxygenase activity</note>
    </ligand>
</feature>
<keyword evidence="11 12" id="KW-0539">Nucleus</keyword>
<evidence type="ECO:0000256" key="9">
    <source>
        <dbReference type="ARBA" id="ARBA00023004"/>
    </source>
</evidence>
<dbReference type="GO" id="GO:0005737">
    <property type="term" value="C:cytoplasm"/>
    <property type="evidence" value="ECO:0007669"/>
    <property type="project" value="UniProtKB-SubCell"/>
</dbReference>
<dbReference type="EC" id="1.13.11.54" evidence="12"/>
<dbReference type="CDD" id="cd02232">
    <property type="entry name" value="cupin_ARD"/>
    <property type="match status" value="1"/>
</dbReference>
<evidence type="ECO:0000256" key="6">
    <source>
        <dbReference type="ARBA" id="ARBA00022723"/>
    </source>
</evidence>
<dbReference type="OrthoDB" id="1867259at2759"/>